<dbReference type="GO" id="GO:0009636">
    <property type="term" value="P:response to toxic substance"/>
    <property type="evidence" value="ECO:0007669"/>
    <property type="project" value="TreeGrafter"/>
</dbReference>
<feature type="domain" description="DUF5808" evidence="3">
    <location>
        <begin position="326"/>
        <end position="351"/>
    </location>
</feature>
<evidence type="ECO:0000313" key="4">
    <source>
        <dbReference type="EMBL" id="KGP91076.1"/>
    </source>
</evidence>
<feature type="transmembrane region" description="Helical" evidence="1">
    <location>
        <begin position="266"/>
        <end position="287"/>
    </location>
</feature>
<evidence type="ECO:0000256" key="1">
    <source>
        <dbReference type="SAM" id="Phobius"/>
    </source>
</evidence>
<sequence>MEGIILFLSTLIVSVIQVSIPFLVKRTVVFGVTVPMDHTNHAVIKQSKKRYSLITGVLSLGVLTTFLVWSMSTTPTDVQMALMGTILPMIVIVTSLVLYFYFHVKISKLKKEQSWFEGKKQVKISDLNIRAKDEMLPWYVVSLPILLTIGLMAFTAANYNQFPDQIPVHWGADGQPDAYTDKSVLSVFSLPIILLVLQGMFLGIIELTKRSGIKIRPTNNQASKKRQINLRKYTSWLLLLVSLLLTMLFSFLQAMTLYGNMFGDMMIMLVPLIFMFLTLAGAVVFAIKVGKVDSDLDEVVVTGQDDKVEEYDEDRYWIGGMIYFNKQDPSVLVEKRFGIGMTVNFARPMAYMVLVVPILLILLLSFL</sequence>
<dbReference type="RefSeq" id="WP_036784142.1">
    <property type="nucleotide sequence ID" value="NZ_AVBG01000008.1"/>
</dbReference>
<proteinExistence type="predicted"/>
<dbReference type="AlphaFoldDB" id="A0A0A2UX20"/>
<dbReference type="OrthoDB" id="157646at2"/>
<dbReference type="PANTHER" id="PTHR37810">
    <property type="entry name" value="IMMUNITY PROTEIN SDPI"/>
    <property type="match status" value="1"/>
</dbReference>
<dbReference type="Pfam" id="PF07853">
    <property type="entry name" value="DUF1648"/>
    <property type="match status" value="1"/>
</dbReference>
<feature type="transmembrane region" description="Helical" evidence="1">
    <location>
        <begin position="233"/>
        <end position="254"/>
    </location>
</feature>
<dbReference type="STRING" id="1385513.N780_17630"/>
<keyword evidence="1" id="KW-0472">Membrane</keyword>
<keyword evidence="1" id="KW-1133">Transmembrane helix</keyword>
<dbReference type="Proteomes" id="UP000030153">
    <property type="component" value="Unassembled WGS sequence"/>
</dbReference>
<comment type="caution">
    <text evidence="4">The sequence shown here is derived from an EMBL/GenBank/DDBJ whole genome shotgun (WGS) entry which is preliminary data.</text>
</comment>
<evidence type="ECO:0000313" key="5">
    <source>
        <dbReference type="Proteomes" id="UP000030153"/>
    </source>
</evidence>
<name>A0A0A2UX20_9BACI</name>
<dbReference type="InterPro" id="IPR043831">
    <property type="entry name" value="DUF5808"/>
</dbReference>
<dbReference type="eggNOG" id="COG4194">
    <property type="taxonomic scope" value="Bacteria"/>
</dbReference>
<feature type="transmembrane region" description="Helical" evidence="1">
    <location>
        <begin position="81"/>
        <end position="102"/>
    </location>
</feature>
<gene>
    <name evidence="4" type="ORF">N780_17630</name>
</gene>
<reference evidence="4 5" key="1">
    <citation type="submission" date="2013-08" db="EMBL/GenBank/DDBJ databases">
        <title>Genome of Pontibacillus chungwhensis.</title>
        <authorList>
            <person name="Wang Q."/>
            <person name="Wang G."/>
        </authorList>
    </citation>
    <scope>NUCLEOTIDE SEQUENCE [LARGE SCALE GENOMIC DNA]</scope>
    <source>
        <strain evidence="4 5">BH030062</strain>
    </source>
</reference>
<feature type="domain" description="DUF1648" evidence="2">
    <location>
        <begin position="147"/>
        <end position="194"/>
    </location>
</feature>
<feature type="transmembrane region" description="Helical" evidence="1">
    <location>
        <begin position="6"/>
        <end position="24"/>
    </location>
</feature>
<keyword evidence="1" id="KW-0812">Transmembrane</keyword>
<dbReference type="PANTHER" id="PTHR37810:SF9">
    <property type="entry name" value="MEMBRANE PROTEIN"/>
    <property type="match status" value="1"/>
</dbReference>
<feature type="transmembrane region" description="Helical" evidence="1">
    <location>
        <begin position="136"/>
        <end position="157"/>
    </location>
</feature>
<dbReference type="Pfam" id="PF19124">
    <property type="entry name" value="DUF5808"/>
    <property type="match status" value="1"/>
</dbReference>
<feature type="transmembrane region" description="Helical" evidence="1">
    <location>
        <begin position="345"/>
        <end position="366"/>
    </location>
</feature>
<feature type="transmembrane region" description="Helical" evidence="1">
    <location>
        <begin position="184"/>
        <end position="205"/>
    </location>
</feature>
<protein>
    <recommendedName>
        <fullName evidence="6">DUF1648 domain-containing protein</fullName>
    </recommendedName>
</protein>
<dbReference type="EMBL" id="AVBG01000008">
    <property type="protein sequence ID" value="KGP91076.1"/>
    <property type="molecule type" value="Genomic_DNA"/>
</dbReference>
<evidence type="ECO:0000259" key="2">
    <source>
        <dbReference type="Pfam" id="PF07853"/>
    </source>
</evidence>
<accession>A0A0A2UX20</accession>
<feature type="transmembrane region" description="Helical" evidence="1">
    <location>
        <begin position="51"/>
        <end position="69"/>
    </location>
</feature>
<keyword evidence="5" id="KW-1185">Reference proteome</keyword>
<evidence type="ECO:0008006" key="6">
    <source>
        <dbReference type="Google" id="ProtNLM"/>
    </source>
</evidence>
<evidence type="ECO:0000259" key="3">
    <source>
        <dbReference type="Pfam" id="PF19124"/>
    </source>
</evidence>
<dbReference type="InterPro" id="IPR012867">
    <property type="entry name" value="DUF1648"/>
</dbReference>
<organism evidence="4 5">
    <name type="scientific">Pontibacillus chungwhensis BH030062</name>
    <dbReference type="NCBI Taxonomy" id="1385513"/>
    <lineage>
        <taxon>Bacteria</taxon>
        <taxon>Bacillati</taxon>
        <taxon>Bacillota</taxon>
        <taxon>Bacilli</taxon>
        <taxon>Bacillales</taxon>
        <taxon>Bacillaceae</taxon>
        <taxon>Pontibacillus</taxon>
    </lineage>
</organism>